<evidence type="ECO:0008006" key="3">
    <source>
        <dbReference type="Google" id="ProtNLM"/>
    </source>
</evidence>
<feature type="compositionally biased region" description="Basic and acidic residues" evidence="1">
    <location>
        <begin position="58"/>
        <end position="81"/>
    </location>
</feature>
<feature type="region of interest" description="Disordered" evidence="1">
    <location>
        <begin position="111"/>
        <end position="138"/>
    </location>
</feature>
<feature type="region of interest" description="Disordered" evidence="1">
    <location>
        <begin position="19"/>
        <end position="86"/>
    </location>
</feature>
<feature type="compositionally biased region" description="Low complexity" evidence="1">
    <location>
        <begin position="43"/>
        <end position="57"/>
    </location>
</feature>
<dbReference type="EMBL" id="BKCJ011178642">
    <property type="protein sequence ID" value="GFC99465.1"/>
    <property type="molecule type" value="Genomic_DNA"/>
</dbReference>
<feature type="non-terminal residue" evidence="2">
    <location>
        <position position="1"/>
    </location>
</feature>
<evidence type="ECO:0000256" key="1">
    <source>
        <dbReference type="SAM" id="MobiDB-lite"/>
    </source>
</evidence>
<comment type="caution">
    <text evidence="2">The sequence shown here is derived from an EMBL/GenBank/DDBJ whole genome shotgun (WGS) entry which is preliminary data.</text>
</comment>
<organism evidence="2">
    <name type="scientific">Tanacetum cinerariifolium</name>
    <name type="common">Dalmatian daisy</name>
    <name type="synonym">Chrysanthemum cinerariifolium</name>
    <dbReference type="NCBI Taxonomy" id="118510"/>
    <lineage>
        <taxon>Eukaryota</taxon>
        <taxon>Viridiplantae</taxon>
        <taxon>Streptophyta</taxon>
        <taxon>Embryophyta</taxon>
        <taxon>Tracheophyta</taxon>
        <taxon>Spermatophyta</taxon>
        <taxon>Magnoliopsida</taxon>
        <taxon>eudicotyledons</taxon>
        <taxon>Gunneridae</taxon>
        <taxon>Pentapetalae</taxon>
        <taxon>asterids</taxon>
        <taxon>campanulids</taxon>
        <taxon>Asterales</taxon>
        <taxon>Asteraceae</taxon>
        <taxon>Asteroideae</taxon>
        <taxon>Anthemideae</taxon>
        <taxon>Anthemidinae</taxon>
        <taxon>Tanacetum</taxon>
    </lineage>
</organism>
<name>A0A699SS40_TANCI</name>
<evidence type="ECO:0000313" key="2">
    <source>
        <dbReference type="EMBL" id="GFC99465.1"/>
    </source>
</evidence>
<accession>A0A699SS40</accession>
<gene>
    <name evidence="2" type="ORF">Tci_871435</name>
</gene>
<proteinExistence type="predicted"/>
<sequence length="138" mass="15806">RRNLEGIEKAITMTQKLIKPVMKHNSVQETNNHKRKLEDRRNTTNGNKNNYRNNNPSNDHHQQQNKRQETFRTYTENKRTSTAEASAMTHAAIRKLVADSVATTLEAQAATMASTNNPNRNSRPRKTHVARSALMRSL</sequence>
<reference evidence="2" key="1">
    <citation type="journal article" date="2019" name="Sci. Rep.">
        <title>Draft genome of Tanacetum cinerariifolium, the natural source of mosquito coil.</title>
        <authorList>
            <person name="Yamashiro T."/>
            <person name="Shiraishi A."/>
            <person name="Satake H."/>
            <person name="Nakayama K."/>
        </authorList>
    </citation>
    <scope>NUCLEOTIDE SEQUENCE</scope>
</reference>
<dbReference type="AlphaFoldDB" id="A0A699SS40"/>
<protein>
    <recommendedName>
        <fullName evidence="3">Reverse transcriptase domain-containing protein</fullName>
    </recommendedName>
</protein>